<name>A0AAD9LH73_BABDI</name>
<evidence type="ECO:0000313" key="3">
    <source>
        <dbReference type="EMBL" id="KAK1936518.1"/>
    </source>
</evidence>
<evidence type="ECO:0000256" key="1">
    <source>
        <dbReference type="SAM" id="MobiDB-lite"/>
    </source>
</evidence>
<feature type="domain" description="RRP12 HEAT" evidence="2">
    <location>
        <begin position="611"/>
        <end position="754"/>
    </location>
</feature>
<dbReference type="InterPro" id="IPR012978">
    <property type="entry name" value="HEAT_RRP12"/>
</dbReference>
<gene>
    <name evidence="3" type="ORF">X943_003984</name>
</gene>
<sequence length="1286" mass="144559">MNTLESTHIVAGLVKRLRQSTALGCDVITHQREDEIDEEDVDIYAEYVGGGRFQRLKQCAFDSLNLIREAVEPVDFTWNPGISDTDKEAILELYPIAKCALDCISNQLDDVLDNAAAYKEVADDSSTLTFEGLFLITKTILEMLNPVVLALEMSVFSILMSIMEKSRPLKPLLNACLGCISTYLCRLFSADISQDIQEGVTSILSQLKHLFEQVLSLAIANDDDKLNADAIAFLKIVTNTVVQRLGYLSSGKSASISETQVTFITRVINCWYGVLVSRIMQLRADMLHSSVRPVKLAKMLKAIVTFPTLPAAHRLRLVLQVALTLRQDYACAIQVETLSTIIALMEIDSQDVSPIMRSNIHPLSEALIEVLFDRKLCGNSQGATDKTDCEKQVQLVYCIAQCIRVTRTVQRDPNSQVVDEFLQKQILTLLNMNGSEPEEGTARIERMIRETEHLPELSKNFPTLDGFMSARDDCDLLTRLIRLFDYLLTYHNQQLDEAIALVVCWLFQEFEFVLCLKITAPLCLQYLRTKRSKMLDELHNINPMSTGLASVAQSAMSRWTMGGRMFSTALEAYGRRRTGDSMDTDAPGIATQPMGIFASLFEATIDIAKETAGNIPKDLEECIGIYVKMFGIEPYLRLLPLNALCNIPITSDLFKSESHVYMLPILQRQLKGGQLVIYVKHFLPVVRQVESLLKRTKECVSINTTNEAMISHAARSYEGVVDMLYNILIAMAASAEDCKVALEMNDFELLKHILELLDQGTNRTTLSCKCIAACKDLEGIAPRLIGVMVKRFVALATSVTSTTPETQNTMYAVEDALLSAISNCGRFCDSKMLAENLQSFEAALKRSGSSSDPLVKISRALLPSVDDVLKLQLHNHWIDLLKTEPSRSVYLALKRSSETVAAEVARTFPLNNKEVSQRSPEDVANATSSYVKHVCSLDGLRSLSVALNVMPEAQPKEENEEHCKHRICCISAFVRLLETMKLHGVYDDATKQFVDSISKPLVLEAMINVTAPNANTRSSALCIYDSICMLKLEEIGEVLKLSISALTCGASKAMQISLVMCLTRLMALHSQEAVKYNLSQVLAYIFRLLSEDNIKLYVQLLKFARVCIVRFNRERVQWLAPMMMRMFENESCCHRARVFVRRVTEKLLHKLTRDQMMKIFPPAHLPLLRSIIAAKRKKRHSKLRRALKAHDEDDNDEEFLDGMFKTDDEGRLVVTMAEPDDIEAEDEAIPKEGNGRKQQKKVRQKSRKKSDMQPYTYIKLNRAKAGEKHKRENIRALKSLVKNKGT</sequence>
<reference evidence="3" key="2">
    <citation type="submission" date="2021-05" db="EMBL/GenBank/DDBJ databases">
        <authorList>
            <person name="Pain A."/>
        </authorList>
    </citation>
    <scope>NUCLEOTIDE SEQUENCE</scope>
    <source>
        <strain evidence="3">1802A</strain>
    </source>
</reference>
<feature type="compositionally biased region" description="Basic and acidic residues" evidence="1">
    <location>
        <begin position="1264"/>
        <end position="1275"/>
    </location>
</feature>
<organism evidence="3 4">
    <name type="scientific">Babesia divergens</name>
    <dbReference type="NCBI Taxonomy" id="32595"/>
    <lineage>
        <taxon>Eukaryota</taxon>
        <taxon>Sar</taxon>
        <taxon>Alveolata</taxon>
        <taxon>Apicomplexa</taxon>
        <taxon>Aconoidasida</taxon>
        <taxon>Piroplasmida</taxon>
        <taxon>Babesiidae</taxon>
        <taxon>Babesia</taxon>
    </lineage>
</organism>
<dbReference type="Proteomes" id="UP001195914">
    <property type="component" value="Unassembled WGS sequence"/>
</dbReference>
<feature type="region of interest" description="Disordered" evidence="1">
    <location>
        <begin position="1227"/>
        <end position="1286"/>
    </location>
</feature>
<keyword evidence="4" id="KW-1185">Reference proteome</keyword>
<accession>A0AAD9LH73</accession>
<evidence type="ECO:0000313" key="4">
    <source>
        <dbReference type="Proteomes" id="UP001195914"/>
    </source>
</evidence>
<dbReference type="Pfam" id="PF08161">
    <property type="entry name" value="RRP12_HEAT"/>
    <property type="match status" value="1"/>
</dbReference>
<evidence type="ECO:0000259" key="2">
    <source>
        <dbReference type="Pfam" id="PF08161"/>
    </source>
</evidence>
<protein>
    <recommendedName>
        <fullName evidence="2">RRP12 HEAT domain-containing protein</fullName>
    </recommendedName>
</protein>
<comment type="caution">
    <text evidence="3">The sequence shown here is derived from an EMBL/GenBank/DDBJ whole genome shotgun (WGS) entry which is preliminary data.</text>
</comment>
<proteinExistence type="predicted"/>
<reference evidence="3" key="1">
    <citation type="journal article" date="2014" name="Nucleic Acids Res.">
        <title>The evolutionary dynamics of variant antigen genes in Babesia reveal a history of genomic innovation underlying host-parasite interaction.</title>
        <authorList>
            <person name="Jackson A.P."/>
            <person name="Otto T.D."/>
            <person name="Darby A."/>
            <person name="Ramaprasad A."/>
            <person name="Xia D."/>
            <person name="Echaide I.E."/>
            <person name="Farber M."/>
            <person name="Gahlot S."/>
            <person name="Gamble J."/>
            <person name="Gupta D."/>
            <person name="Gupta Y."/>
            <person name="Jackson L."/>
            <person name="Malandrin L."/>
            <person name="Malas T.B."/>
            <person name="Moussa E."/>
            <person name="Nair M."/>
            <person name="Reid A.J."/>
            <person name="Sanders M."/>
            <person name="Sharma J."/>
            <person name="Tracey A."/>
            <person name="Quail M.A."/>
            <person name="Weir W."/>
            <person name="Wastling J.M."/>
            <person name="Hall N."/>
            <person name="Willadsen P."/>
            <person name="Lingelbach K."/>
            <person name="Shiels B."/>
            <person name="Tait A."/>
            <person name="Berriman M."/>
            <person name="Allred D.R."/>
            <person name="Pain A."/>
        </authorList>
    </citation>
    <scope>NUCLEOTIDE SEQUENCE</scope>
    <source>
        <strain evidence="3">1802A</strain>
    </source>
</reference>
<feature type="compositionally biased region" description="Basic residues" evidence="1">
    <location>
        <begin position="1237"/>
        <end position="1248"/>
    </location>
</feature>
<dbReference type="EMBL" id="JAHBMH010000044">
    <property type="protein sequence ID" value="KAK1936518.1"/>
    <property type="molecule type" value="Genomic_DNA"/>
</dbReference>